<dbReference type="RefSeq" id="XP_066650472.1">
    <property type="nucleotide sequence ID" value="XM_066801806.1"/>
</dbReference>
<gene>
    <name evidence="2" type="ORF">J3D65DRAFT_640583</name>
</gene>
<dbReference type="GeneID" id="92034712"/>
<proteinExistence type="predicted"/>
<dbReference type="EMBL" id="JBBPEH010000014">
    <property type="protein sequence ID" value="KAK7530233.1"/>
    <property type="molecule type" value="Genomic_DNA"/>
</dbReference>
<reference evidence="2 3" key="1">
    <citation type="submission" date="2024-04" db="EMBL/GenBank/DDBJ databases">
        <title>Phyllosticta paracitricarpa is synonymous to the EU quarantine fungus P. citricarpa based on phylogenomic analyses.</title>
        <authorList>
            <consortium name="Lawrence Berkeley National Laboratory"/>
            <person name="Van ingen-buijs V.A."/>
            <person name="Van westerhoven A.C."/>
            <person name="Haridas S."/>
            <person name="Skiadas P."/>
            <person name="Martin F."/>
            <person name="Groenewald J.Z."/>
            <person name="Crous P.W."/>
            <person name="Seidl M.F."/>
        </authorList>
    </citation>
    <scope>NUCLEOTIDE SEQUENCE [LARGE SCALE GENOMIC DNA]</scope>
    <source>
        <strain evidence="2 3">CPC 17464</strain>
    </source>
</reference>
<organism evidence="2 3">
    <name type="scientific">Phyllosticta citribraziliensis</name>
    <dbReference type="NCBI Taxonomy" id="989973"/>
    <lineage>
        <taxon>Eukaryota</taxon>
        <taxon>Fungi</taxon>
        <taxon>Dikarya</taxon>
        <taxon>Ascomycota</taxon>
        <taxon>Pezizomycotina</taxon>
        <taxon>Dothideomycetes</taxon>
        <taxon>Dothideomycetes incertae sedis</taxon>
        <taxon>Botryosphaeriales</taxon>
        <taxon>Phyllostictaceae</taxon>
        <taxon>Phyllosticta</taxon>
    </lineage>
</organism>
<accession>A0ABR1L4S3</accession>
<evidence type="ECO:0000313" key="3">
    <source>
        <dbReference type="Proteomes" id="UP001360953"/>
    </source>
</evidence>
<evidence type="ECO:0000256" key="1">
    <source>
        <dbReference type="SAM" id="MobiDB-lite"/>
    </source>
</evidence>
<feature type="compositionally biased region" description="Polar residues" evidence="1">
    <location>
        <begin position="189"/>
        <end position="210"/>
    </location>
</feature>
<feature type="compositionally biased region" description="Basic and acidic residues" evidence="1">
    <location>
        <begin position="87"/>
        <end position="100"/>
    </location>
</feature>
<comment type="caution">
    <text evidence="2">The sequence shown here is derived from an EMBL/GenBank/DDBJ whole genome shotgun (WGS) entry which is preliminary data.</text>
</comment>
<sequence>MNEPDTRILSVHDWSQHLITTIDKLLIECKDHPRAKALLLHHVQKRQQDTRIRERMRLIREVQATDVDAARKEIAGGANPGGKRKQRADSPLDEHIHKAEQQQPTKKQRVDLKSLSLGDKGQNTSSSNSNGARRPPAASGINALAPINTSDSAERPTTGANTRAREPFSTNGARHPLMDSSVSLLAPTPTASNNTEPPSVGSNLDTHPPSNEALQAFRRFRHKRSWVTELLAEDLDRIEATEKPKLRSSQRT</sequence>
<feature type="compositionally biased region" description="Polar residues" evidence="1">
    <location>
        <begin position="121"/>
        <end position="131"/>
    </location>
</feature>
<dbReference type="Proteomes" id="UP001360953">
    <property type="component" value="Unassembled WGS sequence"/>
</dbReference>
<protein>
    <submittedName>
        <fullName evidence="2">Uncharacterized protein</fullName>
    </submittedName>
</protein>
<name>A0ABR1L4S3_9PEZI</name>
<feature type="region of interest" description="Disordered" evidence="1">
    <location>
        <begin position="70"/>
        <end position="210"/>
    </location>
</feature>
<keyword evidence="3" id="KW-1185">Reference proteome</keyword>
<evidence type="ECO:0000313" key="2">
    <source>
        <dbReference type="EMBL" id="KAK7530233.1"/>
    </source>
</evidence>